<dbReference type="EMBL" id="AGCK01000163">
    <property type="protein sequence ID" value="EHM49740.1"/>
    <property type="molecule type" value="Genomic_DNA"/>
</dbReference>
<name>G9YRC3_FLAPL</name>
<dbReference type="HOGENOM" id="CLU_3243831_0_0_9"/>
<organism evidence="1 2">
    <name type="scientific">Flavonifractor plautii ATCC 29863</name>
    <dbReference type="NCBI Taxonomy" id="411475"/>
    <lineage>
        <taxon>Bacteria</taxon>
        <taxon>Bacillati</taxon>
        <taxon>Bacillota</taxon>
        <taxon>Clostridia</taxon>
        <taxon>Eubacteriales</taxon>
        <taxon>Oscillospiraceae</taxon>
        <taxon>Flavonifractor</taxon>
    </lineage>
</organism>
<dbReference type="Proteomes" id="UP000004459">
    <property type="component" value="Unassembled WGS sequence"/>
</dbReference>
<dbReference type="AlphaFoldDB" id="G9YRC3"/>
<sequence length="42" mass="4547">QMSNMYCSPTNSKFLSADTALSAPLNSGIIIRLFLEKRGLGT</sequence>
<protein>
    <submittedName>
        <fullName evidence="1">Uncharacterized protein</fullName>
    </submittedName>
</protein>
<accession>G9YRC3</accession>
<feature type="non-terminal residue" evidence="1">
    <location>
        <position position="1"/>
    </location>
</feature>
<reference evidence="1 2" key="1">
    <citation type="submission" date="2011-08" db="EMBL/GenBank/DDBJ databases">
        <authorList>
            <person name="Weinstock G."/>
            <person name="Sodergren E."/>
            <person name="Clifton S."/>
            <person name="Fulton L."/>
            <person name="Fulton B."/>
            <person name="Courtney L."/>
            <person name="Fronick C."/>
            <person name="Harrison M."/>
            <person name="Strong C."/>
            <person name="Farmer C."/>
            <person name="Delahaunty K."/>
            <person name="Markovic C."/>
            <person name="Hall O."/>
            <person name="Minx P."/>
            <person name="Tomlinson C."/>
            <person name="Mitreva M."/>
            <person name="Hou S."/>
            <person name="Chen J."/>
            <person name="Wollam A."/>
            <person name="Pepin K.H."/>
            <person name="Johnson M."/>
            <person name="Bhonagiri V."/>
            <person name="Zhang X."/>
            <person name="Suruliraj S."/>
            <person name="Warren W."/>
            <person name="Chinwalla A."/>
            <person name="Mardis E.R."/>
            <person name="Wilson R.K."/>
        </authorList>
    </citation>
    <scope>NUCLEOTIDE SEQUENCE [LARGE SCALE GENOMIC DNA]</scope>
    <source>
        <strain evidence="1 2">ATCC 29863</strain>
    </source>
</reference>
<gene>
    <name evidence="1" type="ORF">HMPREF0372_02069</name>
</gene>
<comment type="caution">
    <text evidence="1">The sequence shown here is derived from an EMBL/GenBank/DDBJ whole genome shotgun (WGS) entry which is preliminary data.</text>
</comment>
<proteinExistence type="predicted"/>
<evidence type="ECO:0000313" key="2">
    <source>
        <dbReference type="Proteomes" id="UP000004459"/>
    </source>
</evidence>
<evidence type="ECO:0000313" key="1">
    <source>
        <dbReference type="EMBL" id="EHM49740.1"/>
    </source>
</evidence>